<evidence type="ECO:0000256" key="5">
    <source>
        <dbReference type="ARBA" id="ARBA00023277"/>
    </source>
</evidence>
<dbReference type="EMBL" id="BMHP01000002">
    <property type="protein sequence ID" value="GGD76915.1"/>
    <property type="molecule type" value="Genomic_DNA"/>
</dbReference>
<keyword evidence="5" id="KW-0119">Carbohydrate metabolism</keyword>
<dbReference type="SUPFAM" id="SSF51569">
    <property type="entry name" value="Aldolase"/>
    <property type="match status" value="1"/>
</dbReference>
<keyword evidence="7" id="KW-1185">Reference proteome</keyword>
<dbReference type="InterPro" id="IPR013785">
    <property type="entry name" value="Aldolase_TIM"/>
</dbReference>
<keyword evidence="4" id="KW-0456">Lyase</keyword>
<dbReference type="RefSeq" id="WP_188993665.1">
    <property type="nucleotide sequence ID" value="NZ_BMHP01000002.1"/>
</dbReference>
<comment type="pathway">
    <text evidence="1">Carbohydrate acid metabolism.</text>
</comment>
<evidence type="ECO:0000256" key="2">
    <source>
        <dbReference type="ARBA" id="ARBA00006906"/>
    </source>
</evidence>
<evidence type="ECO:0000313" key="6">
    <source>
        <dbReference type="EMBL" id="GGD76915.1"/>
    </source>
</evidence>
<evidence type="ECO:0000256" key="3">
    <source>
        <dbReference type="ARBA" id="ARBA00011233"/>
    </source>
</evidence>
<dbReference type="NCBIfam" id="TIGR01182">
    <property type="entry name" value="eda"/>
    <property type="match status" value="1"/>
</dbReference>
<dbReference type="PANTHER" id="PTHR30246:SF1">
    <property type="entry name" value="2-DEHYDRO-3-DEOXY-6-PHOSPHOGALACTONATE ALDOLASE-RELATED"/>
    <property type="match status" value="1"/>
</dbReference>
<dbReference type="Proteomes" id="UP000612456">
    <property type="component" value="Unassembled WGS sequence"/>
</dbReference>
<dbReference type="InterPro" id="IPR000887">
    <property type="entry name" value="Aldlse_KDPG_KHG"/>
</dbReference>
<sequence length="213" mass="22458">MELMEELRQRKVIAIVRGVPEAHADDTAEALTDGGIRLIEVTLNTPGAYGIIRRWRDRFGDRARIGAGTVLDEEMAAKAIDAGAEYLITPNIDEATICCAVAANVPIVPGAMTPTEIVRAWKLGAKAVKVFPAGTLGASYLKELQGPLSHIPMVATGGVNPDNMADYAAAGACAFGVGGSLVNLAWIRAGEYGKLREHAVRYVAAAESLASRS</sequence>
<dbReference type="AlphaFoldDB" id="A0A916Z4X1"/>
<gene>
    <name evidence="6" type="primary">eda</name>
    <name evidence="6" type="ORF">GCM10010911_38790</name>
</gene>
<dbReference type="GO" id="GO:0016829">
    <property type="term" value="F:lyase activity"/>
    <property type="evidence" value="ECO:0007669"/>
    <property type="project" value="UniProtKB-KW"/>
</dbReference>
<comment type="similarity">
    <text evidence="2">Belongs to the KHG/KDPG aldolase family.</text>
</comment>
<comment type="caution">
    <text evidence="6">The sequence shown here is derived from an EMBL/GenBank/DDBJ whole genome shotgun (WGS) entry which is preliminary data.</text>
</comment>
<accession>A0A916Z4X1</accession>
<proteinExistence type="inferred from homology"/>
<protein>
    <submittedName>
        <fullName evidence="6">2-dehydro-3-deoxy-phosphogluconate aldolase</fullName>
    </submittedName>
</protein>
<organism evidence="6 7">
    <name type="scientific">Paenibacillus nasutitermitis</name>
    <dbReference type="NCBI Taxonomy" id="1652958"/>
    <lineage>
        <taxon>Bacteria</taxon>
        <taxon>Bacillati</taxon>
        <taxon>Bacillota</taxon>
        <taxon>Bacilli</taxon>
        <taxon>Bacillales</taxon>
        <taxon>Paenibacillaceae</taxon>
        <taxon>Paenibacillus</taxon>
    </lineage>
</organism>
<dbReference type="CDD" id="cd00452">
    <property type="entry name" value="KDPG_aldolase"/>
    <property type="match status" value="1"/>
</dbReference>
<evidence type="ECO:0000256" key="4">
    <source>
        <dbReference type="ARBA" id="ARBA00023239"/>
    </source>
</evidence>
<comment type="subunit">
    <text evidence="3">Homotrimer.</text>
</comment>
<dbReference type="PANTHER" id="PTHR30246">
    <property type="entry name" value="2-KETO-3-DEOXY-6-PHOSPHOGLUCONATE ALDOLASE"/>
    <property type="match status" value="1"/>
</dbReference>
<name>A0A916Z4X1_9BACL</name>
<dbReference type="Pfam" id="PF01081">
    <property type="entry name" value="Aldolase"/>
    <property type="match status" value="1"/>
</dbReference>
<dbReference type="Gene3D" id="3.20.20.70">
    <property type="entry name" value="Aldolase class I"/>
    <property type="match status" value="1"/>
</dbReference>
<reference evidence="6" key="1">
    <citation type="journal article" date="2014" name="Int. J. Syst. Evol. Microbiol.">
        <title>Complete genome sequence of Corynebacterium casei LMG S-19264T (=DSM 44701T), isolated from a smear-ripened cheese.</title>
        <authorList>
            <consortium name="US DOE Joint Genome Institute (JGI-PGF)"/>
            <person name="Walter F."/>
            <person name="Albersmeier A."/>
            <person name="Kalinowski J."/>
            <person name="Ruckert C."/>
        </authorList>
    </citation>
    <scope>NUCLEOTIDE SEQUENCE</scope>
    <source>
        <strain evidence="6">CGMCC 1.15178</strain>
    </source>
</reference>
<reference evidence="6" key="2">
    <citation type="submission" date="2020-09" db="EMBL/GenBank/DDBJ databases">
        <authorList>
            <person name="Sun Q."/>
            <person name="Zhou Y."/>
        </authorList>
    </citation>
    <scope>NUCLEOTIDE SEQUENCE</scope>
    <source>
        <strain evidence="6">CGMCC 1.15178</strain>
    </source>
</reference>
<evidence type="ECO:0000313" key="7">
    <source>
        <dbReference type="Proteomes" id="UP000612456"/>
    </source>
</evidence>
<evidence type="ECO:0000256" key="1">
    <source>
        <dbReference type="ARBA" id="ARBA00004761"/>
    </source>
</evidence>